<evidence type="ECO:0000256" key="12">
    <source>
        <dbReference type="ARBA" id="ARBA00023097"/>
    </source>
</evidence>
<dbReference type="InterPro" id="IPR022357">
    <property type="entry name" value="MIP_CS"/>
</dbReference>
<keyword evidence="8" id="KW-0677">Repeat</keyword>
<reference evidence="24" key="1">
    <citation type="submission" date="2025-08" db="UniProtKB">
        <authorList>
            <consortium name="Ensembl"/>
        </authorList>
    </citation>
    <scope>IDENTIFICATION</scope>
</reference>
<dbReference type="PRINTS" id="PR00783">
    <property type="entry name" value="MINTRINSICP"/>
</dbReference>
<dbReference type="GO" id="GO:0046691">
    <property type="term" value="C:intracellular canaliculus"/>
    <property type="evidence" value="ECO:0007669"/>
    <property type="project" value="UniProtKB-ARBA"/>
</dbReference>
<accession>A0A8C5QYC3</accession>
<evidence type="ECO:0000256" key="5">
    <source>
        <dbReference type="ARBA" id="ARBA00022448"/>
    </source>
</evidence>
<evidence type="ECO:0000256" key="20">
    <source>
        <dbReference type="ARBA" id="ARBA00060365"/>
    </source>
</evidence>
<evidence type="ECO:0000256" key="1">
    <source>
        <dbReference type="ARBA" id="ARBA00004424"/>
    </source>
</evidence>
<comment type="catalytic activity">
    <reaction evidence="17">
        <text>methylamine(out) = methylamine(in)</text>
        <dbReference type="Rhea" id="RHEA:74391"/>
        <dbReference type="ChEBI" id="CHEBI:59338"/>
    </reaction>
</comment>
<dbReference type="InterPro" id="IPR034294">
    <property type="entry name" value="Aquaporin_transptr"/>
</dbReference>
<dbReference type="GO" id="GO:0030868">
    <property type="term" value="C:smooth endoplasmic reticulum membrane"/>
    <property type="evidence" value="ECO:0007669"/>
    <property type="project" value="UniProtKB-SubCell"/>
</dbReference>
<keyword evidence="25" id="KW-1185">Reference proteome</keyword>
<dbReference type="Ensembl" id="ENSLLET00000046237.1">
    <property type="protein sequence ID" value="ENSLLEP00000044457.1"/>
    <property type="gene ID" value="ENSLLEG00000028237.1"/>
</dbReference>
<dbReference type="GO" id="GO:0015204">
    <property type="term" value="F:urea transmembrane transporter activity"/>
    <property type="evidence" value="ECO:0007669"/>
    <property type="project" value="Ensembl"/>
</dbReference>
<evidence type="ECO:0000256" key="14">
    <source>
        <dbReference type="ARBA" id="ARBA00023136"/>
    </source>
</evidence>
<dbReference type="SUPFAM" id="SSF81338">
    <property type="entry name" value="Aquaporin-like"/>
    <property type="match status" value="1"/>
</dbReference>
<evidence type="ECO:0000256" key="16">
    <source>
        <dbReference type="ARBA" id="ARBA00034651"/>
    </source>
</evidence>
<dbReference type="Gene3D" id="1.20.1080.10">
    <property type="entry name" value="Glycerol uptake facilitator protein"/>
    <property type="match status" value="1"/>
</dbReference>
<evidence type="ECO:0000256" key="11">
    <source>
        <dbReference type="ARBA" id="ARBA00022989"/>
    </source>
</evidence>
<name>A0A8C5QYC3_9ANUR</name>
<evidence type="ECO:0000256" key="2">
    <source>
        <dbReference type="ARBA" id="ARBA00004448"/>
    </source>
</evidence>
<dbReference type="GO" id="GO:0072488">
    <property type="term" value="P:ammonium transmembrane transport"/>
    <property type="evidence" value="ECO:0007669"/>
    <property type="project" value="UniProtKB-ARBA"/>
</dbReference>
<evidence type="ECO:0000313" key="25">
    <source>
        <dbReference type="Proteomes" id="UP000694569"/>
    </source>
</evidence>
<keyword evidence="15" id="KW-0325">Glycoprotein</keyword>
<evidence type="ECO:0000256" key="7">
    <source>
        <dbReference type="ARBA" id="ARBA00022692"/>
    </source>
</evidence>
<dbReference type="OrthoDB" id="3222at2759"/>
<feature type="transmembrane region" description="Helical" evidence="23">
    <location>
        <begin position="180"/>
        <end position="199"/>
    </location>
</feature>
<keyword evidence="9" id="KW-0999">Mitochondrion inner membrane</keyword>
<evidence type="ECO:0000256" key="9">
    <source>
        <dbReference type="ARBA" id="ARBA00022792"/>
    </source>
</evidence>
<evidence type="ECO:0000256" key="19">
    <source>
        <dbReference type="ARBA" id="ARBA00050618"/>
    </source>
</evidence>
<proteinExistence type="inferred from homology"/>
<dbReference type="GO" id="GO:0016323">
    <property type="term" value="C:basolateral plasma membrane"/>
    <property type="evidence" value="ECO:0007669"/>
    <property type="project" value="UniProtKB-SubCell"/>
</dbReference>
<comment type="subcellular location">
    <subcellularLocation>
        <location evidence="1">Apical cell membrane</location>
        <topology evidence="1">Multi-pass membrane protein</topology>
    </subcellularLocation>
    <subcellularLocation>
        <location evidence="3">Basolateral cell membrane</location>
        <topology evidence="3">Multi-pass membrane protein</topology>
    </subcellularLocation>
    <subcellularLocation>
        <location evidence="2">Mitochondrion inner membrane</location>
        <topology evidence="2">Multi-pass membrane protein</topology>
    </subcellularLocation>
    <subcellularLocation>
        <location evidence="20">Smooth endoplasmic reticulum membrane</location>
        <topology evidence="20">Multi-pass membrane protein</topology>
    </subcellularLocation>
</comment>
<comment type="catalytic activity">
    <reaction evidence="16">
        <text>H2O(in) = H2O(out)</text>
        <dbReference type="Rhea" id="RHEA:29667"/>
        <dbReference type="ChEBI" id="CHEBI:15377"/>
    </reaction>
</comment>
<keyword evidence="6" id="KW-1003">Cell membrane</keyword>
<evidence type="ECO:0000256" key="23">
    <source>
        <dbReference type="SAM" id="Phobius"/>
    </source>
</evidence>
<evidence type="ECO:0000256" key="8">
    <source>
        <dbReference type="ARBA" id="ARBA00022737"/>
    </source>
</evidence>
<dbReference type="PRINTS" id="PR02020">
    <property type="entry name" value="AQUAPORIN8"/>
</dbReference>
<keyword evidence="12" id="KW-0558">Oxidation</keyword>
<evidence type="ECO:0000256" key="13">
    <source>
        <dbReference type="ARBA" id="ARBA00023128"/>
    </source>
</evidence>
<feature type="transmembrane region" description="Helical" evidence="23">
    <location>
        <begin position="250"/>
        <end position="271"/>
    </location>
</feature>
<dbReference type="PANTHER" id="PTHR45665:SF9">
    <property type="entry name" value="AQUAPORIN-8"/>
    <property type="match status" value="1"/>
</dbReference>
<evidence type="ECO:0000313" key="24">
    <source>
        <dbReference type="Ensembl" id="ENSLLEP00000044457.1"/>
    </source>
</evidence>
<reference evidence="24" key="2">
    <citation type="submission" date="2025-09" db="UniProtKB">
        <authorList>
            <consortium name="Ensembl"/>
        </authorList>
    </citation>
    <scope>IDENTIFICATION</scope>
</reference>
<evidence type="ECO:0000256" key="21">
    <source>
        <dbReference type="ARBA" id="ARBA00074374"/>
    </source>
</evidence>
<evidence type="ECO:0000256" key="22">
    <source>
        <dbReference type="RuleBase" id="RU000477"/>
    </source>
</evidence>
<feature type="transmembrane region" description="Helical" evidence="23">
    <location>
        <begin position="91"/>
        <end position="113"/>
    </location>
</feature>
<sequence>MTKGENNGTADTRAQEHLRFLPAEMMTDAEMSELSFKDIEKDIKSHEPKTHWYEKYVQPCVAELLGTALFVFIGCLSVIENGFLTGRLQPALAHGLALGLTIAILGGISGGHFNPAVSLGAWIIGGLNIVLVIPYWLSQLCGGMIGAALSKAITLEYNYNVSTGAAFTVVTDDDQIGRAIGAEIVMTFFLVLAVCMGAINGQTSTPLAPFCIGFTVACDILAGGAISGACMNPARAFGPAVVANYWDYHWLYWVGPMVGGLLVGGIIRLLLGDKKIRLFMK</sequence>
<keyword evidence="7 22" id="KW-0812">Transmembrane</keyword>
<dbReference type="Proteomes" id="UP000694569">
    <property type="component" value="Unplaced"/>
</dbReference>
<dbReference type="InterPro" id="IPR000425">
    <property type="entry name" value="MIP"/>
</dbReference>
<comment type="catalytic activity">
    <reaction evidence="18">
        <text>H2O2(out) = H2O2(in)</text>
        <dbReference type="Rhea" id="RHEA:74375"/>
        <dbReference type="ChEBI" id="CHEBI:16240"/>
    </reaction>
</comment>
<dbReference type="InterPro" id="IPR023271">
    <property type="entry name" value="Aquaporin-like"/>
</dbReference>
<evidence type="ECO:0000256" key="6">
    <source>
        <dbReference type="ARBA" id="ARBA00022475"/>
    </source>
</evidence>
<comment type="similarity">
    <text evidence="4 22">Belongs to the MIP/aquaporin (TC 1.A.8) family.</text>
</comment>
<evidence type="ECO:0000256" key="3">
    <source>
        <dbReference type="ARBA" id="ARBA00004554"/>
    </source>
</evidence>
<dbReference type="PANTHER" id="PTHR45665">
    <property type="entry name" value="AQUAPORIN-8"/>
    <property type="match status" value="1"/>
</dbReference>
<dbReference type="CDD" id="cd00333">
    <property type="entry name" value="MIP"/>
    <property type="match status" value="1"/>
</dbReference>
<dbReference type="InterPro" id="IPR023277">
    <property type="entry name" value="Aquaporin_8"/>
</dbReference>
<comment type="catalytic activity">
    <reaction evidence="19">
        <text>formamide(out) = formamide(in)</text>
        <dbReference type="Rhea" id="RHEA:74387"/>
        <dbReference type="ChEBI" id="CHEBI:16397"/>
    </reaction>
</comment>
<dbReference type="Pfam" id="PF00230">
    <property type="entry name" value="MIP"/>
    <property type="match status" value="1"/>
</dbReference>
<evidence type="ECO:0000256" key="4">
    <source>
        <dbReference type="ARBA" id="ARBA00006175"/>
    </source>
</evidence>
<keyword evidence="14 23" id="KW-0472">Membrane</keyword>
<feature type="transmembrane region" description="Helical" evidence="23">
    <location>
        <begin position="119"/>
        <end position="137"/>
    </location>
</feature>
<dbReference type="GO" id="GO:0080170">
    <property type="term" value="P:hydrogen peroxide transmembrane transport"/>
    <property type="evidence" value="ECO:0007669"/>
    <property type="project" value="UniProtKB-ARBA"/>
</dbReference>
<dbReference type="AlphaFoldDB" id="A0A8C5QYC3"/>
<dbReference type="FunFam" id="1.20.1080.10:FF:000015">
    <property type="entry name" value="Aquaporin 8"/>
    <property type="match status" value="1"/>
</dbReference>
<dbReference type="GeneTree" id="ENSGT00940000159304"/>
<feature type="transmembrane region" description="Helical" evidence="23">
    <location>
        <begin position="56"/>
        <end position="79"/>
    </location>
</feature>
<dbReference type="PROSITE" id="PS00221">
    <property type="entry name" value="MIP"/>
    <property type="match status" value="1"/>
</dbReference>
<dbReference type="GO" id="GO:0005743">
    <property type="term" value="C:mitochondrial inner membrane"/>
    <property type="evidence" value="ECO:0007669"/>
    <property type="project" value="UniProtKB-SubCell"/>
</dbReference>
<evidence type="ECO:0000256" key="10">
    <source>
        <dbReference type="ARBA" id="ARBA00022824"/>
    </source>
</evidence>
<keyword evidence="11 23" id="KW-1133">Transmembrane helix</keyword>
<dbReference type="GO" id="GO:0015250">
    <property type="term" value="F:water channel activity"/>
    <property type="evidence" value="ECO:0007669"/>
    <property type="project" value="TreeGrafter"/>
</dbReference>
<evidence type="ECO:0000256" key="18">
    <source>
        <dbReference type="ARBA" id="ARBA00047305"/>
    </source>
</evidence>
<gene>
    <name evidence="24" type="primary">AQP8</name>
</gene>
<keyword evidence="13" id="KW-0496">Mitochondrion</keyword>
<evidence type="ECO:0000256" key="17">
    <source>
        <dbReference type="ARBA" id="ARBA00036281"/>
    </source>
</evidence>
<evidence type="ECO:0000256" key="15">
    <source>
        <dbReference type="ARBA" id="ARBA00023180"/>
    </source>
</evidence>
<keyword evidence="5 22" id="KW-0813">Transport</keyword>
<organism evidence="24 25">
    <name type="scientific">Leptobrachium leishanense</name>
    <name type="common">Leishan spiny toad</name>
    <dbReference type="NCBI Taxonomy" id="445787"/>
    <lineage>
        <taxon>Eukaryota</taxon>
        <taxon>Metazoa</taxon>
        <taxon>Chordata</taxon>
        <taxon>Craniata</taxon>
        <taxon>Vertebrata</taxon>
        <taxon>Euteleostomi</taxon>
        <taxon>Amphibia</taxon>
        <taxon>Batrachia</taxon>
        <taxon>Anura</taxon>
        <taxon>Pelobatoidea</taxon>
        <taxon>Megophryidae</taxon>
        <taxon>Leptobrachium</taxon>
    </lineage>
</organism>
<keyword evidence="10" id="KW-0256">Endoplasmic reticulum</keyword>
<protein>
    <recommendedName>
        <fullName evidence="21">Aquaporin-8</fullName>
    </recommendedName>
</protein>